<evidence type="ECO:0000313" key="1">
    <source>
        <dbReference type="EMBL" id="CCE89176.1"/>
    </source>
</evidence>
<dbReference type="EMBL" id="HE613568">
    <property type="protein sequence ID" value="CCE89176.1"/>
    <property type="molecule type" value="Genomic_DNA"/>
</dbReference>
<dbReference type="AlphaFoldDB" id="L8B9A3"/>
<reference evidence="1" key="1">
    <citation type="journal article" date="2014" name="PLoS ONE">
        <title>Mitochondrial Genome of Phlebia radiata Is the Second Largest (156 kbp) among Fungi and Features Signs of Genome Flexibility and Recent Recombination Events.</title>
        <authorList>
            <person name="Salavirta H."/>
            <person name="Oksanen I."/>
            <person name="Kuuskeri J."/>
            <person name="Makela M."/>
            <person name="Laine P."/>
            <person name="Paulin L."/>
            <person name="Lundell T."/>
        </authorList>
    </citation>
    <scope>NUCLEOTIDE SEQUENCE</scope>
    <source>
        <strain evidence="1">79</strain>
    </source>
</reference>
<organism evidence="1">
    <name type="scientific">Phlebia radiata</name>
    <name type="common">White-rot fungus</name>
    <dbReference type="NCBI Taxonomy" id="5308"/>
    <lineage>
        <taxon>Eukaryota</taxon>
        <taxon>Fungi</taxon>
        <taxon>Dikarya</taxon>
        <taxon>Basidiomycota</taxon>
        <taxon>Agaricomycotina</taxon>
        <taxon>Agaricomycetes</taxon>
        <taxon>Polyporales</taxon>
        <taxon>Meruliaceae</taxon>
        <taxon>Phlebia</taxon>
    </lineage>
</organism>
<protein>
    <submittedName>
        <fullName evidence="1">Uncharacterized protein</fullName>
    </submittedName>
</protein>
<keyword evidence="1" id="KW-0496">Mitochondrion</keyword>
<geneLocation type="mitochondrion" evidence="1"/>
<accession>L8B9A3</accession>
<dbReference type="GeneID" id="14469584"/>
<dbReference type="RefSeq" id="YP_007374880.1">
    <property type="nucleotide sequence ID" value="NC_020148.1"/>
</dbReference>
<name>L8B9A3_PHLRA</name>
<sequence>MLPMRRSLDDKSSRRVLAAMQQSRLRQLKIKKLLFCKRFCRKARIVSKKKIFCFTISVKLRTKFKSIKVLYLNYS</sequence>
<proteinExistence type="predicted"/>
<gene>
    <name evidence="1" type="ORF">PRA_mt0049</name>
</gene>